<keyword evidence="1" id="KW-0472">Membrane</keyword>
<reference evidence="4 5" key="2">
    <citation type="submission" date="2007-04" db="EMBL/GenBank/DDBJ databases">
        <title>Draft genome sequence of Ruminococcus torques (ATCC 27756).</title>
        <authorList>
            <person name="Sudarsanam P."/>
            <person name="Ley R."/>
            <person name="Guruge J."/>
            <person name="Turnbaugh P.J."/>
            <person name="Mahowald M."/>
            <person name="Liep D."/>
            <person name="Gordon J."/>
        </authorList>
    </citation>
    <scope>NUCLEOTIDE SEQUENCE [LARGE SCALE GENOMIC DNA]</scope>
    <source>
        <strain evidence="4 5">ATCC 27756</strain>
    </source>
</reference>
<dbReference type="HOGENOM" id="CLU_001492_0_0_9"/>
<sequence length="2160" mass="238270">MKKKQKLKERICALVLALAMVLTWVLPDAGMTVQAAAGDAKKVTLKFKDAAEETRGIGALTLKLQSNDDPSYEKKKEIEVKAGETSKEIELKEGVEYNYEVEKTGYETTKDGRFTVEAEKADIDILLTMSEITLLPTTDSVSLKVGETYDISVTNPVQELAYTWSTTDGNVASVENGKVTAKGEGSADISVTNGVKTKTVSVNVSKNQINGFSMTVKEPSGDDQSSVILTAKGLPADVSGNVIFYDVTGGQKTLLYKAEAAATVEYTYETDSLLGAKQFEAVYSGNEKYEGATATATGSYGKTQAITIDGDVSKEVTYGTEHWNDEIVIALADIENTLKGRTLATEVAFAQSEDAPNTGLAENVAVVRVEADHTIHVIPKNAGKVTIKIKAVPGEGNFYREASVDYTLTVKRQEVSFENVTWNKASKVYDGNTGIELTGTVNTEKITIPKEKAAIAGSDVAVNEQNEAQPQNVTVAAGIYYMTVEGNGTANYQLVVEEGQNVVQNAATITHRPLYLTSANAETVSLAYGQNLKTAIEEMTGLVALCNGNGVVPEEVQGVNSLETGLVGNDQITVLPGATAPETLHVNEAAYKVIVPNITNENKISENYEFKFIEEDDYKGDLKVTKQTLNKEDLLKKIDLKGTTNGIYGVKNGADELEKVWVSIGGKDELGEKKGTPVLKMNVKATQYYDEVYMSVDNGNSYVNVSDESDESQNILEQLKPEEGIQDKVVENVKVYLKNSEDKSGNTVTEVTNLTDWLHIDNEAPRAVIKDYDTTKYSDAFESLSFNMFKNEIYTAEISVSDTSGDSVEGSGLHNTTTQKYCVYEMGTDETALKLDKDAVKSIIEKVDSGQEQSWSKLEFDKNGKDEITVGKAKDKEAAENNYLILVKTIDNTGNEAVYASNGIVVDVTSPKVECTFDTSKDGGYVSEKDGILCYQGDAKYELKIEDPEEYFSSISKLEVIVSKDGETITPTTKEFDADETYEDSYIIEWPTSESGFSYEELKNKSSIVVKGVVSANKGTINGVGTNKSKIKIKAYDTAGNVSETIEQQLAFDTKAPEISVSFENKNGDPITQKDEFSYYQDTTVMVIKYTDRNFPVGEEYKDNLYFILKREEDDQERKVMLEGLEKEGITYEIEDEEGKNSFENYTDNRVVTVKLTFDDQDKYEIKPYCVDMFGNEGTTEETYKFAVDTEAPVIEYTYEYLDADNKWKPLNDENAVKLKNAPIRVNVTVTEHFFSLKDNFVFEEKGGENTQVKTALTAKEAVGKIPNYQEQADTWTAASSDDHPVGWTHNGDEHRIGFVFENDANYTFKLDYTDLSGRSKNTGDLKFTVDKTSPSGKILVDGTENWYAEFWNTITFNIFKDDNYNVKVTGADITSGVKTIEYYTTKDAIKSADEVKKITDWKKLADSGEWNRDSEKDDNINNKSFTMTEEQQFLTYAKITDYAGNVTYLYPKEIAVLDRTWAEPKITITAAEPLYGIYNKDVPFSINVEDPESGETYSGLKEVYYEVRKDGAVTQSGNYNKELEIDYSKNNQESAQKAGLTILDGRVQSLVKNETVTASLNNSNDVEIYVKVVDNAGHETEATKDLKIDITHPTIAVTYDLNTPLNERYYKDVRTATVVVTERNFDESAVRFNITNTDGTQPAISGWTHSANAGVSDDATHTCQVTFAADGDYTFTLETTDLAGNASSYNRVDDFTIDRTVPTIQVSYDNNSAATPGYFNANRTATVTVNEHNFNAAEVNAQITAALQGSGVAAPGLGGWSTNGDVHTASVTFSADADYTFDVDYTDLAGNAAADYTQDKFTVDKTDPEVEFFDIEDKSANNGTVAPGVKYSDVNYMESGVDITIKGAKHDKTELSGNRTNIANGESIKMEDFKHDEETDDVYTMTAVIKDKAGNETEKEVMFSVNRFGSNYIFSETTEKFLDDVYANKPKDLVVTEVNVDSLVFNGISYGLDGTKKELKAGSDYTVKQSGGEGSWKEYTYTIKKENFEKEGRYSVTIDSEDKATNKMNNKVKECNIDFVIDKTPPTVVITGIEESSYRADEREMTINLSDNTAVKCVDVIIDGKSVATYAQKEIEKAGGKISYMIEGASEPQKIEAAALDMAGNETTSEMHKVLVTSSVWIQYINNTPLLIGSILGIVLVAGGLIWFFVIRKKKEESK</sequence>
<comment type="caution">
    <text evidence="4">The sequence shown here is derived from an EMBL/GenBank/DDBJ whole genome shotgun (WGS) entry which is preliminary data.</text>
</comment>
<dbReference type="EMBL" id="AAVP02000013">
    <property type="protein sequence ID" value="EDK23580.1"/>
    <property type="molecule type" value="Genomic_DNA"/>
</dbReference>
<evidence type="ECO:0000256" key="1">
    <source>
        <dbReference type="SAM" id="Phobius"/>
    </source>
</evidence>
<feature type="signal peptide" evidence="2">
    <location>
        <begin position="1"/>
        <end position="28"/>
    </location>
</feature>
<evidence type="ECO:0000256" key="2">
    <source>
        <dbReference type="SAM" id="SignalP"/>
    </source>
</evidence>
<evidence type="ECO:0000313" key="4">
    <source>
        <dbReference type="EMBL" id="EDK23580.1"/>
    </source>
</evidence>
<keyword evidence="1" id="KW-1133">Transmembrane helix</keyword>
<dbReference type="Proteomes" id="UP000003577">
    <property type="component" value="Unassembled WGS sequence"/>
</dbReference>
<dbReference type="SUPFAM" id="SSF49373">
    <property type="entry name" value="Invasin/intimin cell-adhesion fragments"/>
    <property type="match status" value="1"/>
</dbReference>
<dbReference type="Gene3D" id="2.60.40.1080">
    <property type="match status" value="1"/>
</dbReference>
<dbReference type="PaxDb" id="411460-RUMTOR_02261"/>
<dbReference type="SMART" id="SM00635">
    <property type="entry name" value="BID_2"/>
    <property type="match status" value="1"/>
</dbReference>
<gene>
    <name evidence="4" type="ORF">RUMTOR_02261</name>
</gene>
<reference evidence="4 5" key="1">
    <citation type="submission" date="2007-03" db="EMBL/GenBank/DDBJ databases">
        <authorList>
            <person name="Fulton L."/>
            <person name="Clifton S."/>
            <person name="Fulton B."/>
            <person name="Xu J."/>
            <person name="Minx P."/>
            <person name="Pepin K.H."/>
            <person name="Johnson M."/>
            <person name="Thiruvilangam P."/>
            <person name="Bhonagiri V."/>
            <person name="Nash W.E."/>
            <person name="Mardis E.R."/>
            <person name="Wilson R.K."/>
        </authorList>
    </citation>
    <scope>NUCLEOTIDE SEQUENCE [LARGE SCALE GENOMIC DNA]</scope>
    <source>
        <strain evidence="4 5">ATCC 27756</strain>
    </source>
</reference>
<name>A5KPS6_9FIRM</name>
<keyword evidence="1" id="KW-0812">Transmembrane</keyword>
<accession>A5KPS6</accession>
<keyword evidence="2" id="KW-0732">Signal</keyword>
<feature type="chain" id="PRO_5039139687" evidence="2">
    <location>
        <begin position="29"/>
        <end position="2160"/>
    </location>
</feature>
<evidence type="ECO:0000259" key="3">
    <source>
        <dbReference type="SMART" id="SM00635"/>
    </source>
</evidence>
<organism evidence="4 5">
    <name type="scientific">[Ruminococcus] torques ATCC 27756</name>
    <dbReference type="NCBI Taxonomy" id="411460"/>
    <lineage>
        <taxon>Bacteria</taxon>
        <taxon>Bacillati</taxon>
        <taxon>Bacillota</taxon>
        <taxon>Clostridia</taxon>
        <taxon>Lachnospirales</taxon>
        <taxon>Lachnospiraceae</taxon>
        <taxon>Mediterraneibacter</taxon>
    </lineage>
</organism>
<protein>
    <submittedName>
        <fullName evidence="4">Bacterial group 2 Ig-like protein</fullName>
    </submittedName>
</protein>
<feature type="domain" description="BIG2" evidence="3">
    <location>
        <begin position="128"/>
        <end position="203"/>
    </location>
</feature>
<dbReference type="InterPro" id="IPR008964">
    <property type="entry name" value="Invasin/intimin_cell_adhesion"/>
</dbReference>
<proteinExistence type="predicted"/>
<evidence type="ECO:0000313" key="5">
    <source>
        <dbReference type="Proteomes" id="UP000003577"/>
    </source>
</evidence>
<dbReference type="InterPro" id="IPR003343">
    <property type="entry name" value="Big_2"/>
</dbReference>
<feature type="transmembrane region" description="Helical" evidence="1">
    <location>
        <begin position="2131"/>
        <end position="2152"/>
    </location>
</feature>